<evidence type="ECO:0000259" key="2">
    <source>
        <dbReference type="Pfam" id="PF01841"/>
    </source>
</evidence>
<organism evidence="4 5">
    <name type="scientific">Nonlabens ponticola</name>
    <dbReference type="NCBI Taxonomy" id="2496866"/>
    <lineage>
        <taxon>Bacteria</taxon>
        <taxon>Pseudomonadati</taxon>
        <taxon>Bacteroidota</taxon>
        <taxon>Flavobacteriia</taxon>
        <taxon>Flavobacteriales</taxon>
        <taxon>Flavobacteriaceae</taxon>
        <taxon>Nonlabens</taxon>
    </lineage>
</organism>
<dbReference type="Gene3D" id="2.60.120.1130">
    <property type="match status" value="1"/>
</dbReference>
<dbReference type="EMBL" id="CP034549">
    <property type="protein sequence ID" value="AZQ43940.1"/>
    <property type="molecule type" value="Genomic_DNA"/>
</dbReference>
<proteinExistence type="predicted"/>
<evidence type="ECO:0000313" key="4">
    <source>
        <dbReference type="EMBL" id="AZQ43940.1"/>
    </source>
</evidence>
<feature type="domain" description="Transglutaminase-like" evidence="2">
    <location>
        <begin position="276"/>
        <end position="352"/>
    </location>
</feature>
<feature type="transmembrane region" description="Helical" evidence="1">
    <location>
        <begin position="660"/>
        <end position="678"/>
    </location>
</feature>
<dbReference type="AlphaFoldDB" id="A0A3S9MXM1"/>
<dbReference type="OrthoDB" id="8595007at2"/>
<dbReference type="KEGG" id="noj:EJ995_06725"/>
<protein>
    <submittedName>
        <fullName evidence="4">DUF3857 domain-containing protein</fullName>
    </submittedName>
</protein>
<evidence type="ECO:0000313" key="5">
    <source>
        <dbReference type="Proteomes" id="UP000279600"/>
    </source>
</evidence>
<gene>
    <name evidence="4" type="ORF">EJ995_06725</name>
</gene>
<dbReference type="Proteomes" id="UP000279600">
    <property type="component" value="Chromosome"/>
</dbReference>
<keyword evidence="1" id="KW-0472">Membrane</keyword>
<name>A0A3S9MXM1_9FLAO</name>
<dbReference type="InterPro" id="IPR038765">
    <property type="entry name" value="Papain-like_cys_pep_sf"/>
</dbReference>
<accession>A0A3S9MXM1</accession>
<dbReference type="SUPFAM" id="SSF54001">
    <property type="entry name" value="Cysteine proteinases"/>
    <property type="match status" value="1"/>
</dbReference>
<reference evidence="4 5" key="1">
    <citation type="submission" date="2018-12" db="EMBL/GenBank/DDBJ databases">
        <title>Complete genome of Nonlabens sp. MJ115.</title>
        <authorList>
            <person name="Choi H.S."/>
            <person name="Jung J."/>
        </authorList>
    </citation>
    <scope>NUCLEOTIDE SEQUENCE [LARGE SCALE GENOMIC DNA]</scope>
    <source>
        <strain evidence="4 5">MJ115</strain>
    </source>
</reference>
<dbReference type="InterPro" id="IPR002931">
    <property type="entry name" value="Transglutaminase-like"/>
</dbReference>
<evidence type="ECO:0000256" key="1">
    <source>
        <dbReference type="SAM" id="Phobius"/>
    </source>
</evidence>
<dbReference type="Pfam" id="PF12969">
    <property type="entry name" value="DUF3857"/>
    <property type="match status" value="1"/>
</dbReference>
<feature type="domain" description="DUF3857" evidence="3">
    <location>
        <begin position="67"/>
        <end position="229"/>
    </location>
</feature>
<dbReference type="RefSeq" id="WP_126446879.1">
    <property type="nucleotide sequence ID" value="NZ_CP034549.1"/>
</dbReference>
<dbReference type="Gene3D" id="3.10.620.30">
    <property type="match status" value="1"/>
</dbReference>
<keyword evidence="5" id="KW-1185">Reference proteome</keyword>
<dbReference type="Gene3D" id="2.60.40.3140">
    <property type="match status" value="1"/>
</dbReference>
<keyword evidence="1" id="KW-1133">Transmembrane helix</keyword>
<dbReference type="Pfam" id="PF01841">
    <property type="entry name" value="Transglut_core"/>
    <property type="match status" value="1"/>
</dbReference>
<dbReference type="InterPro" id="IPR024618">
    <property type="entry name" value="DUF3857"/>
</dbReference>
<keyword evidence="1" id="KW-0812">Transmembrane</keyword>
<sequence length="689" mass="79335">MLKNYILFLFVFVLPIATIAQIQIKTGNKSSWIQDTDYELNPAIDNDEIVQGAVTLLSDYQTNVPLQQTYYRFVNKITDPVGIQAISNISAVYDPTYQKLIFHSLKILRGDQVIDKLNPVDFQVIKRELNAENYLYDGSLSAMIYLSDVRNGDIIDYDYSIIGFNPLNKGEFTDGYILCDYAPVGKINVSILSDKSLKYQLYNTTLKPEIEKTGDTWYYQWTVNNPEPFYYEEFIPTWEINMPTVYVSTYNNWKQVIDWSLELFEIDKPISAALREEITSIENDNSSEGEKIQSVLNFVQNEIRYLGLEYGISGYKPHAPNQVFDQRYGDCKDKSLLMVTMLKEMGIEAYPVLISTTMKRSLNEILPSPYVFNHCTVKVVADDGNTYFYDPTITNQGGLFDNVHFPNYEYGLTIKKGNDKLESIESKSSNLTTVKEVYDLDKVNGSGKFHVTTSYHNIEADRIREYFKNSSLSNIAKEYEAYYANKHAGIKIVKNPEIIDDFKKNVVTIKEEYIVDSIWKEIPDEPENIAVEFQASALDGVFSVLNTDSRKHSIELAYPVTKSLETIVNLPEYWNIENETVEAKNDVFNYNQKINYNKSQNQLVIKNDLKILKPIVEAKDFKDYQNDVQKINNNYSYAIFIPKDNLAGFSSEPIMAFVKIIFYFLIFIAIVGVITWLVSRNNKKKVNQV</sequence>
<evidence type="ECO:0000259" key="3">
    <source>
        <dbReference type="Pfam" id="PF12969"/>
    </source>
</evidence>